<dbReference type="InterPro" id="IPR036259">
    <property type="entry name" value="MFS_trans_sf"/>
</dbReference>
<accession>A0A1H4QTE3</accession>
<dbReference type="SUPFAM" id="SSF103473">
    <property type="entry name" value="MFS general substrate transporter"/>
    <property type="match status" value="1"/>
</dbReference>
<evidence type="ECO:0000256" key="10">
    <source>
        <dbReference type="ARBA" id="ARBA00039918"/>
    </source>
</evidence>
<keyword evidence="7 12" id="KW-1133">Transmembrane helix</keyword>
<dbReference type="AlphaFoldDB" id="A0A1H4QTE3"/>
<evidence type="ECO:0000256" key="9">
    <source>
        <dbReference type="ARBA" id="ARBA00037295"/>
    </source>
</evidence>
<dbReference type="PANTHER" id="PTHR43528:SF1">
    <property type="entry name" value="ALPHA-KETOGLUTARATE PERMEASE"/>
    <property type="match status" value="1"/>
</dbReference>
<dbReference type="InterPro" id="IPR020846">
    <property type="entry name" value="MFS_dom"/>
</dbReference>
<keyword evidence="15" id="KW-1185">Reference proteome</keyword>
<evidence type="ECO:0000256" key="7">
    <source>
        <dbReference type="ARBA" id="ARBA00022989"/>
    </source>
</evidence>
<dbReference type="InterPro" id="IPR005829">
    <property type="entry name" value="Sugar_transporter_CS"/>
</dbReference>
<dbReference type="Proteomes" id="UP000198742">
    <property type="component" value="Unassembled WGS sequence"/>
</dbReference>
<dbReference type="PANTHER" id="PTHR43528">
    <property type="entry name" value="ALPHA-KETOGLUTARATE PERMEASE"/>
    <property type="match status" value="1"/>
</dbReference>
<evidence type="ECO:0000256" key="2">
    <source>
        <dbReference type="ARBA" id="ARBA00008240"/>
    </source>
</evidence>
<comment type="subcellular location">
    <subcellularLocation>
        <location evidence="1">Cell membrane</location>
        <topology evidence="1">Multi-pass membrane protein</topology>
    </subcellularLocation>
</comment>
<dbReference type="RefSeq" id="WP_175539622.1">
    <property type="nucleotide sequence ID" value="NZ_FNRT01000002.1"/>
</dbReference>
<protein>
    <recommendedName>
        <fullName evidence="10">Putative proline/betaine transporter</fullName>
    </recommendedName>
</protein>
<proteinExistence type="inferred from homology"/>
<feature type="transmembrane region" description="Helical" evidence="12">
    <location>
        <begin position="322"/>
        <end position="341"/>
    </location>
</feature>
<dbReference type="InterPro" id="IPR051084">
    <property type="entry name" value="H+-coupled_symporters"/>
</dbReference>
<feature type="region of interest" description="Disordered" evidence="11">
    <location>
        <begin position="1"/>
        <end position="22"/>
    </location>
</feature>
<dbReference type="EMBL" id="FNRT01000002">
    <property type="protein sequence ID" value="SEC22807.1"/>
    <property type="molecule type" value="Genomic_DNA"/>
</dbReference>
<keyword evidence="4" id="KW-1003">Cell membrane</keyword>
<feature type="transmembrane region" description="Helical" evidence="12">
    <location>
        <begin position="347"/>
        <end position="371"/>
    </location>
</feature>
<keyword evidence="3" id="KW-0813">Transport</keyword>
<evidence type="ECO:0000256" key="4">
    <source>
        <dbReference type="ARBA" id="ARBA00022475"/>
    </source>
</evidence>
<reference evidence="15" key="1">
    <citation type="submission" date="2016-10" db="EMBL/GenBank/DDBJ databases">
        <authorList>
            <person name="Varghese N."/>
            <person name="Submissions S."/>
        </authorList>
    </citation>
    <scope>NUCLEOTIDE SEQUENCE [LARGE SCALE GENOMIC DNA]</scope>
    <source>
        <strain evidence="15">DSM 22017</strain>
    </source>
</reference>
<keyword evidence="8 12" id="KW-0472">Membrane</keyword>
<evidence type="ECO:0000256" key="11">
    <source>
        <dbReference type="SAM" id="MobiDB-lite"/>
    </source>
</evidence>
<feature type="domain" description="Major facilitator superfamily (MFS) profile" evidence="13">
    <location>
        <begin position="30"/>
        <end position="438"/>
    </location>
</feature>
<feature type="transmembrane region" description="Helical" evidence="12">
    <location>
        <begin position="202"/>
        <end position="221"/>
    </location>
</feature>
<dbReference type="PROSITE" id="PS50850">
    <property type="entry name" value="MFS"/>
    <property type="match status" value="1"/>
</dbReference>
<gene>
    <name evidence="14" type="ORF">SAMN04489844_1914</name>
</gene>
<keyword evidence="5 12" id="KW-0812">Transmembrane</keyword>
<evidence type="ECO:0000256" key="3">
    <source>
        <dbReference type="ARBA" id="ARBA00022448"/>
    </source>
</evidence>
<dbReference type="GO" id="GO:0005886">
    <property type="term" value="C:plasma membrane"/>
    <property type="evidence" value="ECO:0007669"/>
    <property type="project" value="UniProtKB-SubCell"/>
</dbReference>
<evidence type="ECO:0000313" key="14">
    <source>
        <dbReference type="EMBL" id="SEC22807.1"/>
    </source>
</evidence>
<feature type="transmembrane region" description="Helical" evidence="12">
    <location>
        <begin position="167"/>
        <end position="190"/>
    </location>
</feature>
<sequence length="446" mass="46604">MDQQSATPPTTVPPAPAHRATAPTEVQPRVVLAGAVGSIVEYFDFGVYGYVATIIAAKFFVTGDDTAALLLTLATFGLAFVLRPIGGIVFGHFGDKHGRKNALAATVVMMAIASGLIGFLPTYASIGVGAAALLVLARCMQGIAAGGELGGAASFVAEYAPTEKRGLLCAFVQMGALAGSLLASLVVTLLFTILGDGVMNDWGWRIPFLIAIPLGVVGLVIRSKLGETPAFKAAEDEIEEESAPIVELLRDHWRATLTCVGLSILLFSAYYVVYVYVNIHLQRVVGMETRTAFWSTTACLAVAVACMPLFGRLSDHIGRRPVFIGASVAAIILPLPGFMLLESGTVGAILAHVLLGLIDSALMGVALSAYAEMFPTRVRFTGIALGFNIGAALAGGTAPYVCTWLVETTGSPLSPAWFLIGTAVITLLTALTMRETRGANLKAVTA</sequence>
<evidence type="ECO:0000256" key="5">
    <source>
        <dbReference type="ARBA" id="ARBA00022692"/>
    </source>
</evidence>
<feature type="transmembrane region" description="Helical" evidence="12">
    <location>
        <begin position="257"/>
        <end position="279"/>
    </location>
</feature>
<dbReference type="Pfam" id="PF07690">
    <property type="entry name" value="MFS_1"/>
    <property type="match status" value="1"/>
</dbReference>
<dbReference type="GO" id="GO:0015293">
    <property type="term" value="F:symporter activity"/>
    <property type="evidence" value="ECO:0007669"/>
    <property type="project" value="UniProtKB-KW"/>
</dbReference>
<feature type="transmembrane region" description="Helical" evidence="12">
    <location>
        <begin position="42"/>
        <end position="61"/>
    </location>
</feature>
<dbReference type="PROSITE" id="PS00217">
    <property type="entry name" value="SUGAR_TRANSPORT_2"/>
    <property type="match status" value="1"/>
</dbReference>
<feature type="transmembrane region" description="Helical" evidence="12">
    <location>
        <begin position="67"/>
        <end position="90"/>
    </location>
</feature>
<evidence type="ECO:0000256" key="12">
    <source>
        <dbReference type="SAM" id="Phobius"/>
    </source>
</evidence>
<name>A0A1H4QTE3_9ACTN</name>
<dbReference type="FunFam" id="1.20.1250.20:FF:000001">
    <property type="entry name" value="Dicarboxylate MFS transporter"/>
    <property type="match status" value="1"/>
</dbReference>
<evidence type="ECO:0000259" key="13">
    <source>
        <dbReference type="PROSITE" id="PS50850"/>
    </source>
</evidence>
<comment type="similarity">
    <text evidence="2">Belongs to the major facilitator superfamily. Metabolite:H+ Symporter (MHS) family (TC 2.A.1.6) family.</text>
</comment>
<dbReference type="Gene3D" id="1.20.1250.20">
    <property type="entry name" value="MFS general substrate transporter like domains"/>
    <property type="match status" value="2"/>
</dbReference>
<comment type="function">
    <text evidence="9">May be a proton symporter involved in the uptake of osmolytes such as proline and glycine betaine.</text>
</comment>
<evidence type="ECO:0000256" key="1">
    <source>
        <dbReference type="ARBA" id="ARBA00004651"/>
    </source>
</evidence>
<feature type="transmembrane region" description="Helical" evidence="12">
    <location>
        <begin position="412"/>
        <end position="433"/>
    </location>
</feature>
<keyword evidence="6" id="KW-0769">Symport</keyword>
<evidence type="ECO:0000256" key="6">
    <source>
        <dbReference type="ARBA" id="ARBA00022847"/>
    </source>
</evidence>
<dbReference type="STRING" id="402596.SAMN04489844_1914"/>
<organism evidence="14 15">
    <name type="scientific">Nocardioides exalbidus</name>
    <dbReference type="NCBI Taxonomy" id="402596"/>
    <lineage>
        <taxon>Bacteria</taxon>
        <taxon>Bacillati</taxon>
        <taxon>Actinomycetota</taxon>
        <taxon>Actinomycetes</taxon>
        <taxon>Propionibacteriales</taxon>
        <taxon>Nocardioidaceae</taxon>
        <taxon>Nocardioides</taxon>
    </lineage>
</organism>
<feature type="transmembrane region" description="Helical" evidence="12">
    <location>
        <begin position="383"/>
        <end position="406"/>
    </location>
</feature>
<feature type="transmembrane region" description="Helical" evidence="12">
    <location>
        <begin position="291"/>
        <end position="310"/>
    </location>
</feature>
<evidence type="ECO:0000256" key="8">
    <source>
        <dbReference type="ARBA" id="ARBA00023136"/>
    </source>
</evidence>
<dbReference type="InterPro" id="IPR011701">
    <property type="entry name" value="MFS"/>
</dbReference>
<evidence type="ECO:0000313" key="15">
    <source>
        <dbReference type="Proteomes" id="UP000198742"/>
    </source>
</evidence>
<feature type="transmembrane region" description="Helical" evidence="12">
    <location>
        <begin position="102"/>
        <end position="120"/>
    </location>
</feature>